<dbReference type="InterPro" id="IPR001878">
    <property type="entry name" value="Znf_CCHC"/>
</dbReference>
<dbReference type="Gene3D" id="4.10.60.10">
    <property type="entry name" value="Zinc finger, CCHC-type"/>
    <property type="match status" value="1"/>
</dbReference>
<evidence type="ECO:0000313" key="3">
    <source>
        <dbReference type="EMBL" id="MCI30341.1"/>
    </source>
</evidence>
<sequence>MGHKSFECPKKEDKCYRCERLGHKVDVFREKMVCFNCGEEGHKSPTCKKPKKTMGKVFALSGEDVNQVDNLIR</sequence>
<dbReference type="PROSITE" id="PS50158">
    <property type="entry name" value="ZF_CCHC"/>
    <property type="match status" value="1"/>
</dbReference>
<dbReference type="GO" id="GO:0003676">
    <property type="term" value="F:nucleic acid binding"/>
    <property type="evidence" value="ECO:0007669"/>
    <property type="project" value="InterPro"/>
</dbReference>
<dbReference type="AlphaFoldDB" id="A0A392R174"/>
<dbReference type="SUPFAM" id="SSF57756">
    <property type="entry name" value="Retrovirus zinc finger-like domains"/>
    <property type="match status" value="1"/>
</dbReference>
<dbReference type="EMBL" id="LXQA010178830">
    <property type="protein sequence ID" value="MCI30341.1"/>
    <property type="molecule type" value="Genomic_DNA"/>
</dbReference>
<evidence type="ECO:0000313" key="4">
    <source>
        <dbReference type="Proteomes" id="UP000265520"/>
    </source>
</evidence>
<dbReference type="Pfam" id="PF00098">
    <property type="entry name" value="zf-CCHC"/>
    <property type="match status" value="1"/>
</dbReference>
<protein>
    <submittedName>
        <fullName evidence="3">Cellular nucleic acid-binding protein</fullName>
    </submittedName>
</protein>
<keyword evidence="1" id="KW-0863">Zinc-finger</keyword>
<dbReference type="InterPro" id="IPR036875">
    <property type="entry name" value="Znf_CCHC_sf"/>
</dbReference>
<comment type="caution">
    <text evidence="3">The sequence shown here is derived from an EMBL/GenBank/DDBJ whole genome shotgun (WGS) entry which is preliminary data.</text>
</comment>
<evidence type="ECO:0000259" key="2">
    <source>
        <dbReference type="PROSITE" id="PS50158"/>
    </source>
</evidence>
<keyword evidence="1" id="KW-0862">Zinc</keyword>
<feature type="domain" description="CCHC-type" evidence="2">
    <location>
        <begin position="34"/>
        <end position="49"/>
    </location>
</feature>
<keyword evidence="1" id="KW-0479">Metal-binding</keyword>
<reference evidence="3 4" key="1">
    <citation type="journal article" date="2018" name="Front. Plant Sci.">
        <title>Red Clover (Trifolium pratense) and Zigzag Clover (T. medium) - A Picture of Genomic Similarities and Differences.</title>
        <authorList>
            <person name="Dluhosova J."/>
            <person name="Istvanek J."/>
            <person name="Nedelnik J."/>
            <person name="Repkova J."/>
        </authorList>
    </citation>
    <scope>NUCLEOTIDE SEQUENCE [LARGE SCALE GENOMIC DNA]</scope>
    <source>
        <strain evidence="4">cv. 10/8</strain>
        <tissue evidence="3">Leaf</tissue>
    </source>
</reference>
<name>A0A392R174_9FABA</name>
<dbReference type="Proteomes" id="UP000265520">
    <property type="component" value="Unassembled WGS sequence"/>
</dbReference>
<feature type="non-terminal residue" evidence="3">
    <location>
        <position position="73"/>
    </location>
</feature>
<organism evidence="3 4">
    <name type="scientific">Trifolium medium</name>
    <dbReference type="NCBI Taxonomy" id="97028"/>
    <lineage>
        <taxon>Eukaryota</taxon>
        <taxon>Viridiplantae</taxon>
        <taxon>Streptophyta</taxon>
        <taxon>Embryophyta</taxon>
        <taxon>Tracheophyta</taxon>
        <taxon>Spermatophyta</taxon>
        <taxon>Magnoliopsida</taxon>
        <taxon>eudicotyledons</taxon>
        <taxon>Gunneridae</taxon>
        <taxon>Pentapetalae</taxon>
        <taxon>rosids</taxon>
        <taxon>fabids</taxon>
        <taxon>Fabales</taxon>
        <taxon>Fabaceae</taxon>
        <taxon>Papilionoideae</taxon>
        <taxon>50 kb inversion clade</taxon>
        <taxon>NPAAA clade</taxon>
        <taxon>Hologalegina</taxon>
        <taxon>IRL clade</taxon>
        <taxon>Trifolieae</taxon>
        <taxon>Trifolium</taxon>
    </lineage>
</organism>
<evidence type="ECO:0000256" key="1">
    <source>
        <dbReference type="PROSITE-ProRule" id="PRU00047"/>
    </source>
</evidence>
<dbReference type="SMART" id="SM00343">
    <property type="entry name" value="ZnF_C2HC"/>
    <property type="match status" value="2"/>
</dbReference>
<proteinExistence type="predicted"/>
<dbReference type="GO" id="GO:0008270">
    <property type="term" value="F:zinc ion binding"/>
    <property type="evidence" value="ECO:0007669"/>
    <property type="project" value="UniProtKB-KW"/>
</dbReference>
<keyword evidence="4" id="KW-1185">Reference proteome</keyword>
<accession>A0A392R174</accession>